<proteinExistence type="predicted"/>
<gene>
    <name evidence="1" type="ORF">AVDCRST_MAG20-224</name>
</gene>
<evidence type="ECO:0008006" key="2">
    <source>
        <dbReference type="Google" id="ProtNLM"/>
    </source>
</evidence>
<sequence>MILEDLHVPRERFEAETGWALKPQGACRGEICVPLPPGGDLVDVGAVAERLGMPLVHDEEVGLWALGPASLEDRALPTAVAPELELPDAEGALFRLSSLRGQKVLLVAWAPY</sequence>
<evidence type="ECO:0000313" key="1">
    <source>
        <dbReference type="EMBL" id="CAA9213037.1"/>
    </source>
</evidence>
<dbReference type="InterPro" id="IPR036249">
    <property type="entry name" value="Thioredoxin-like_sf"/>
</dbReference>
<protein>
    <recommendedName>
        <fullName evidence="2">Alkyl hydroperoxide reductase subunit C/ Thiol specific antioxidant domain-containing protein</fullName>
    </recommendedName>
</protein>
<organism evidence="1">
    <name type="scientific">uncultured Acidimicrobiales bacterium</name>
    <dbReference type="NCBI Taxonomy" id="310071"/>
    <lineage>
        <taxon>Bacteria</taxon>
        <taxon>Bacillati</taxon>
        <taxon>Actinomycetota</taxon>
        <taxon>Acidimicrobiia</taxon>
        <taxon>Acidimicrobiales</taxon>
        <taxon>environmental samples</taxon>
    </lineage>
</organism>
<dbReference type="AlphaFoldDB" id="A0A6J4H4G2"/>
<dbReference type="EMBL" id="CADCSY010000009">
    <property type="protein sequence ID" value="CAA9213037.1"/>
    <property type="molecule type" value="Genomic_DNA"/>
</dbReference>
<accession>A0A6J4H4G2</accession>
<name>A0A6J4H4G2_9ACTN</name>
<reference evidence="1" key="1">
    <citation type="submission" date="2020-02" db="EMBL/GenBank/DDBJ databases">
        <authorList>
            <person name="Meier V. D."/>
        </authorList>
    </citation>
    <scope>NUCLEOTIDE SEQUENCE</scope>
    <source>
        <strain evidence="1">AVDCRST_MAG20</strain>
    </source>
</reference>
<dbReference type="SUPFAM" id="SSF52833">
    <property type="entry name" value="Thioredoxin-like"/>
    <property type="match status" value="1"/>
</dbReference>